<feature type="compositionally biased region" description="Basic and acidic residues" evidence="1">
    <location>
        <begin position="557"/>
        <end position="567"/>
    </location>
</feature>
<dbReference type="Proteomes" id="UP000215005">
    <property type="component" value="Chromosome"/>
</dbReference>
<accession>A0A223S387</accession>
<feature type="compositionally biased region" description="Basic and acidic residues" evidence="1">
    <location>
        <begin position="1156"/>
        <end position="1167"/>
    </location>
</feature>
<dbReference type="PANTHER" id="PTHR43384:SF14">
    <property type="entry name" value="ESX-1 SECRETION-ASSOCIATED PROTEIN ESPI"/>
    <property type="match status" value="1"/>
</dbReference>
<feature type="compositionally biased region" description="Low complexity" evidence="1">
    <location>
        <begin position="953"/>
        <end position="969"/>
    </location>
</feature>
<dbReference type="InterPro" id="IPR025608">
    <property type="entry name" value="TcpE"/>
</dbReference>
<dbReference type="GO" id="GO:0016887">
    <property type="term" value="F:ATP hydrolysis activity"/>
    <property type="evidence" value="ECO:0007669"/>
    <property type="project" value="TreeGrafter"/>
</dbReference>
<dbReference type="InterPro" id="IPR050625">
    <property type="entry name" value="ParA/MinD_ATPase"/>
</dbReference>
<feature type="compositionally biased region" description="Low complexity" evidence="1">
    <location>
        <begin position="187"/>
        <end position="207"/>
    </location>
</feature>
<feature type="compositionally biased region" description="Basic and acidic residues" evidence="1">
    <location>
        <begin position="985"/>
        <end position="999"/>
    </location>
</feature>
<dbReference type="PANTHER" id="PTHR43384">
    <property type="entry name" value="SEPTUM SITE-DETERMINING PROTEIN MIND HOMOLOG, CHLOROPLASTIC-RELATED"/>
    <property type="match status" value="1"/>
</dbReference>
<feature type="compositionally biased region" description="Basic and acidic residues" evidence="1">
    <location>
        <begin position="768"/>
        <end position="790"/>
    </location>
</feature>
<feature type="compositionally biased region" description="Basic and acidic residues" evidence="1">
    <location>
        <begin position="473"/>
        <end position="483"/>
    </location>
</feature>
<feature type="compositionally biased region" description="Basic and acidic residues" evidence="1">
    <location>
        <begin position="1064"/>
        <end position="1081"/>
    </location>
</feature>
<gene>
    <name evidence="3" type="ORF">CDO52_06840</name>
</gene>
<feature type="compositionally biased region" description="Basic and acidic residues" evidence="1">
    <location>
        <begin position="902"/>
        <end position="914"/>
    </location>
</feature>
<feature type="compositionally biased region" description="Basic and acidic residues" evidence="1">
    <location>
        <begin position="380"/>
        <end position="399"/>
    </location>
</feature>
<evidence type="ECO:0000256" key="1">
    <source>
        <dbReference type="SAM" id="MobiDB-lite"/>
    </source>
</evidence>
<dbReference type="OrthoDB" id="3204399at2"/>
<keyword evidence="2" id="KW-0812">Transmembrane</keyword>
<name>A0A223S387_9ACTN</name>
<dbReference type="Gene3D" id="3.40.50.300">
    <property type="entry name" value="P-loop containing nucleotide triphosphate hydrolases"/>
    <property type="match status" value="1"/>
</dbReference>
<keyword evidence="2" id="KW-0472">Membrane</keyword>
<feature type="compositionally biased region" description="Basic and acidic residues" evidence="1">
    <location>
        <begin position="237"/>
        <end position="249"/>
    </location>
</feature>
<sequence length="1477" mass="156601">MDLPTYTNIWRIEKRLYKLYDFRLPQPVSVVFLGVLLGTYAIWFALLAVIGVPFTTDPPWHVLWLVPPFVITFFATRPVMEGKRLSELVVSQVRYMAEARVYTSLSPEREPTEVRVAVRVWHRDPAAGPLPVIHKKTAHQRDTVRAAQGAPALAEIERPVERDRARTSVGGDAVNHGTPEAEPLPTPSAAGPAASVRPPRAAPPLALDTKRKQRREIEDDERPRAAEPIASPEPVESTERVEPIKEAEAARPPAPVHFTEESADRPAPKRGVGLRVLNYFGFALPKQDRPAPTHPAGPERAARPATTDRATDTDPTTAGARGGPIPGLDLTDQDDDGRADHDAEWISDLGSSSGQTPWPLSSKAAYERGDTGPMAPLDVDDARASGKDTDVAARRRAEEMMSAPEPAPSEVPEPEEPAAEAPSEQAEAEIAEPRATTEQPQAAPEPVSARELRAPAGLAPQHRLRARAQAVEATRRLERRRATLLEPTQPNHAASITPAEPEQPSPSSEPTPEAAEAAPFHPDATSDARDDLRERERVAPPPPVERAHGLGDPASPEESHEEPVDKSPRRRPHAAPWDLPVSSHFYEPRGSKETPDTSDEPQPTATDDTEDNDASRTTGDATRSADQEPAPAASSTGKPSLELDHGTGEHKDMSGVLRVFSPQSATDSSESDTATESASSATASTDEERDSTTVEFEESAPAVEGEFDYAPVAVDTPDISETPATADDEPDASAAQHAPKAHTTPRPVSDDTTDSRPEAAAAADTTESAERPRNAAEAERLEVLDRHLSRTDTPPPPPPRFADADGPKPRPQVDWFTDDPAATAAPASTQHKDAKQQTTPASTTSTPSTDTPAGQPRPKPSGDTTSDKRAAPAASTADAADTTHAAPDSSGDQPAAANKPPLELDHGTGEHESFSEIGAAPRRATPADLEAAEAAALRSRQRQSTRDTVPEQSTDAPTSTSDASADSAPTPAPAPERPAASASDAHPRERVTPREKKPDTVSTAKSDTGRSERLSRSMRSNPTGGTPAIGAHPEKSESGRTPSPRRSTPRPVGPIQRTPTTSGKRPEGHGPRDAHHVDDGVFNRVAQNARRISDLFGTTPPGQPPEHTGEATDDAKGVASGTGTPAGEGQDKPTLQLDHGTGEQASLTDTPHGTPARHDDASGHTEDTPTAGGTRGWRRLARVVTGGSTVPQRSDLSEEDVERLRTPLRGTRRVVVLGCTGGAGQTVTTLMLGHTLAAHRDERVVAVDVNPGLNALSRRVRTETPETLTSLLANADSVHGYLGMRKYTSQAKSGLEVVSTLDDPYVQTLDDRDYAGLTSLLANYYGLTLLDPAATGVARALPIADGLVLVAPASADAARAVDMTFEWLDGHGYASLRMRAVVVVNGVSKRSLGDVDDAERVARGRCRAIVRVPWDDHLAAGKIVDVTALRATTRRAHAALGGVLLHGLNGGAGSGRAPAGPGHGPGTGTRAPSGARR</sequence>
<dbReference type="EMBL" id="CP022753">
    <property type="protein sequence ID" value="ASU82537.1"/>
    <property type="molecule type" value="Genomic_DNA"/>
</dbReference>
<keyword evidence="4" id="KW-1185">Reference proteome</keyword>
<dbReference type="GO" id="GO:0005829">
    <property type="term" value="C:cytosol"/>
    <property type="evidence" value="ECO:0007669"/>
    <property type="project" value="TreeGrafter"/>
</dbReference>
<dbReference type="KEGG" id="ngv:CDO52_06840"/>
<proteinExistence type="predicted"/>
<organism evidence="3 4">
    <name type="scientific">Nocardiopsis gilva YIM 90087</name>
    <dbReference type="NCBI Taxonomy" id="1235441"/>
    <lineage>
        <taxon>Bacteria</taxon>
        <taxon>Bacillati</taxon>
        <taxon>Actinomycetota</taxon>
        <taxon>Actinomycetes</taxon>
        <taxon>Streptosporangiales</taxon>
        <taxon>Nocardiopsidaceae</taxon>
        <taxon>Nocardiopsis</taxon>
    </lineage>
</organism>
<evidence type="ECO:0000313" key="3">
    <source>
        <dbReference type="EMBL" id="ASU82537.1"/>
    </source>
</evidence>
<dbReference type="Pfam" id="PF12648">
    <property type="entry name" value="TcpE"/>
    <property type="match status" value="1"/>
</dbReference>
<dbReference type="InterPro" id="IPR027417">
    <property type="entry name" value="P-loop_NTPase"/>
</dbReference>
<feature type="region of interest" description="Disordered" evidence="1">
    <location>
        <begin position="1452"/>
        <end position="1477"/>
    </location>
</feature>
<dbReference type="GO" id="GO:0009898">
    <property type="term" value="C:cytoplasmic side of plasma membrane"/>
    <property type="evidence" value="ECO:0007669"/>
    <property type="project" value="TreeGrafter"/>
</dbReference>
<feature type="compositionally biased region" description="Basic and acidic residues" evidence="1">
    <location>
        <begin position="586"/>
        <end position="595"/>
    </location>
</feature>
<feature type="compositionally biased region" description="Low complexity" evidence="1">
    <location>
        <begin position="838"/>
        <end position="853"/>
    </location>
</feature>
<feature type="compositionally biased region" description="Low complexity" evidence="1">
    <location>
        <begin position="923"/>
        <end position="938"/>
    </location>
</feature>
<evidence type="ECO:0008006" key="5">
    <source>
        <dbReference type="Google" id="ProtNLM"/>
    </source>
</evidence>
<feature type="compositionally biased region" description="Low complexity" evidence="1">
    <location>
        <begin position="871"/>
        <end position="890"/>
    </location>
</feature>
<feature type="compositionally biased region" description="Basic and acidic residues" evidence="1">
    <location>
        <begin position="258"/>
        <end position="267"/>
    </location>
</feature>
<feature type="compositionally biased region" description="Low complexity" evidence="1">
    <location>
        <begin position="303"/>
        <end position="319"/>
    </location>
</feature>
<keyword evidence="2" id="KW-1133">Transmembrane helix</keyword>
<dbReference type="GO" id="GO:0005524">
    <property type="term" value="F:ATP binding"/>
    <property type="evidence" value="ECO:0007669"/>
    <property type="project" value="TreeGrafter"/>
</dbReference>
<evidence type="ECO:0000313" key="4">
    <source>
        <dbReference type="Proteomes" id="UP000215005"/>
    </source>
</evidence>
<feature type="compositionally biased region" description="Basic and acidic residues" evidence="1">
    <location>
        <begin position="524"/>
        <end position="538"/>
    </location>
</feature>
<feature type="transmembrane region" description="Helical" evidence="2">
    <location>
        <begin position="62"/>
        <end position="80"/>
    </location>
</feature>
<feature type="compositionally biased region" description="Basic and acidic residues" evidence="1">
    <location>
        <begin position="215"/>
        <end position="225"/>
    </location>
</feature>
<reference evidence="3 4" key="1">
    <citation type="submission" date="2017-08" db="EMBL/GenBank/DDBJ databases">
        <title>The complete genome sequence of Nocardiopsis gilva YIM 90087.</title>
        <authorList>
            <person name="Yin M."/>
            <person name="Tang S."/>
        </authorList>
    </citation>
    <scope>NUCLEOTIDE SEQUENCE [LARGE SCALE GENOMIC DNA]</scope>
    <source>
        <strain evidence="3 4">YIM 90087</strain>
    </source>
</reference>
<dbReference type="GO" id="GO:0051782">
    <property type="term" value="P:negative regulation of cell division"/>
    <property type="evidence" value="ECO:0007669"/>
    <property type="project" value="TreeGrafter"/>
</dbReference>
<feature type="transmembrane region" description="Helical" evidence="2">
    <location>
        <begin position="28"/>
        <end position="50"/>
    </location>
</feature>
<feature type="compositionally biased region" description="Basic and acidic residues" evidence="1">
    <location>
        <begin position="641"/>
        <end position="653"/>
    </location>
</feature>
<dbReference type="SUPFAM" id="SSF52540">
    <property type="entry name" value="P-loop containing nucleoside triphosphate hydrolases"/>
    <property type="match status" value="1"/>
</dbReference>
<feature type="compositionally biased region" description="Low complexity" evidence="1">
    <location>
        <begin position="664"/>
        <end position="684"/>
    </location>
</feature>
<feature type="compositionally biased region" description="Low complexity" evidence="1">
    <location>
        <begin position="1040"/>
        <end position="1050"/>
    </location>
</feature>
<dbReference type="RefSeq" id="WP_094932271.1">
    <property type="nucleotide sequence ID" value="NZ_CP022753.1"/>
</dbReference>
<feature type="compositionally biased region" description="Basic and acidic residues" evidence="1">
    <location>
        <begin position="155"/>
        <end position="166"/>
    </location>
</feature>
<protein>
    <recommendedName>
        <fullName evidence="5">MinD-like ATPase involved in chromosome partitioning or flagellar assembly</fullName>
    </recommendedName>
</protein>
<feature type="compositionally biased region" description="Low complexity" evidence="1">
    <location>
        <begin position="510"/>
        <end position="519"/>
    </location>
</feature>
<feature type="compositionally biased region" description="Basic and acidic residues" evidence="1">
    <location>
        <begin position="1107"/>
        <end position="1116"/>
    </location>
</feature>
<feature type="region of interest" description="Disordered" evidence="1">
    <location>
        <begin position="285"/>
        <end position="1177"/>
    </location>
</feature>
<feature type="compositionally biased region" description="Low complexity" evidence="1">
    <location>
        <begin position="1468"/>
        <end position="1477"/>
    </location>
</feature>
<feature type="compositionally biased region" description="Polar residues" evidence="1">
    <location>
        <begin position="349"/>
        <end position="359"/>
    </location>
</feature>
<feature type="region of interest" description="Disordered" evidence="1">
    <location>
        <begin position="137"/>
        <end position="271"/>
    </location>
</feature>
<evidence type="ECO:0000256" key="2">
    <source>
        <dbReference type="SAM" id="Phobius"/>
    </source>
</evidence>
<feature type="compositionally biased region" description="Low complexity" evidence="1">
    <location>
        <begin position="818"/>
        <end position="827"/>
    </location>
</feature>